<keyword evidence="2" id="KW-1185">Reference proteome</keyword>
<dbReference type="Pfam" id="PF11148">
    <property type="entry name" value="DUF2922"/>
    <property type="match status" value="1"/>
</dbReference>
<proteinExistence type="predicted"/>
<organism evidence="1 2">
    <name type="scientific">Syntrophomonas wolfei subsp. wolfei (strain DSM 2245B / Goettingen)</name>
    <dbReference type="NCBI Taxonomy" id="335541"/>
    <lineage>
        <taxon>Bacteria</taxon>
        <taxon>Bacillati</taxon>
        <taxon>Bacillota</taxon>
        <taxon>Clostridia</taxon>
        <taxon>Eubacteriales</taxon>
        <taxon>Syntrophomonadaceae</taxon>
        <taxon>Syntrophomonas</taxon>
    </lineage>
</organism>
<dbReference type="RefSeq" id="WP_011640180.1">
    <property type="nucleotide sequence ID" value="NC_008346.1"/>
</dbReference>
<dbReference type="InterPro" id="IPR021321">
    <property type="entry name" value="DUF2922"/>
</dbReference>
<dbReference type="eggNOG" id="ENOG5032F8Q">
    <property type="taxonomic scope" value="Bacteria"/>
</dbReference>
<dbReference type="HOGENOM" id="CLU_181401_1_1_9"/>
<dbReference type="AlphaFoldDB" id="Q0AYX9"/>
<evidence type="ECO:0000313" key="1">
    <source>
        <dbReference type="EMBL" id="ABI68075.1"/>
    </source>
</evidence>
<evidence type="ECO:0008006" key="3">
    <source>
        <dbReference type="Google" id="ProtNLM"/>
    </source>
</evidence>
<evidence type="ECO:0000313" key="2">
    <source>
        <dbReference type="Proteomes" id="UP000001968"/>
    </source>
</evidence>
<name>Q0AYX9_SYNWW</name>
<dbReference type="KEGG" id="swo:Swol_0753"/>
<dbReference type="Proteomes" id="UP000001968">
    <property type="component" value="Chromosome"/>
</dbReference>
<dbReference type="STRING" id="335541.Swol_0753"/>
<sequence length="74" mass="7963">MAAQRILEMAFNTQLGKTQRIRVYDAKDPITGAEVTAAMDDIIAKNIFTSTSGNLTGKIDARLVTTDSSDLSLS</sequence>
<dbReference type="EMBL" id="CP000448">
    <property type="protein sequence ID" value="ABI68075.1"/>
    <property type="molecule type" value="Genomic_DNA"/>
</dbReference>
<accession>Q0AYX9</accession>
<protein>
    <recommendedName>
        <fullName evidence="3">DUF2922 domain-containing protein</fullName>
    </recommendedName>
</protein>
<gene>
    <name evidence="1" type="ordered locus">Swol_0753</name>
</gene>
<reference evidence="2" key="1">
    <citation type="journal article" date="2010" name="Environ. Microbiol.">
        <title>The genome of Syntrophomonas wolfei: new insights into syntrophic metabolism and biohydrogen production.</title>
        <authorList>
            <person name="Sieber J.R."/>
            <person name="Sims D.R."/>
            <person name="Han C."/>
            <person name="Kim E."/>
            <person name="Lykidis A."/>
            <person name="Lapidus A.L."/>
            <person name="McDonnald E."/>
            <person name="Rohlin L."/>
            <person name="Culley D.E."/>
            <person name="Gunsalus R."/>
            <person name="McInerney M.J."/>
        </authorList>
    </citation>
    <scope>NUCLEOTIDE SEQUENCE [LARGE SCALE GENOMIC DNA]</scope>
    <source>
        <strain evidence="2">DSM 2245B / Goettingen</strain>
    </source>
</reference>